<gene>
    <name evidence="1" type="ORF">sm9_0290</name>
</gene>
<evidence type="ECO:0000313" key="2">
    <source>
        <dbReference type="Proteomes" id="UP000067738"/>
    </source>
</evidence>
<proteinExistence type="predicted"/>
<dbReference type="PATRIC" id="fig|230361.4.peg.304"/>
<dbReference type="AlphaFoldDB" id="A0A0U3CHR3"/>
<dbReference type="PANTHER" id="PTHR39162">
    <property type="entry name" value="GLL3345 PROTEIN"/>
    <property type="match status" value="1"/>
</dbReference>
<organism evidence="1 2">
    <name type="scientific">Methanobrevibacter millerae</name>
    <dbReference type="NCBI Taxonomy" id="230361"/>
    <lineage>
        <taxon>Archaea</taxon>
        <taxon>Methanobacteriati</taxon>
        <taxon>Methanobacteriota</taxon>
        <taxon>Methanomada group</taxon>
        <taxon>Methanobacteria</taxon>
        <taxon>Methanobacteriales</taxon>
        <taxon>Methanobacteriaceae</taxon>
        <taxon>Methanobrevibacter</taxon>
    </lineage>
</organism>
<dbReference type="RefSeq" id="WP_058738441.1">
    <property type="nucleotide sequence ID" value="NZ_CP011266.1"/>
</dbReference>
<keyword evidence="2" id="KW-1185">Reference proteome</keyword>
<sequence>MAENIKTTVEELRKLINVDNVIGSPIETEDKILIPVMRMGVGFGAGESLLGNEGNDVAGAAAGVEPISMVMIPKKGNDAEGVRVLDLSKGTETNKALSDLGLIITDLVKGYMGTMNEGEYVNEEEFIEPEFTTYDENEKEEKEKE</sequence>
<reference evidence="1 2" key="1">
    <citation type="submission" date="2015-04" db="EMBL/GenBank/DDBJ databases">
        <title>The complete genome sequence of the rumen methanogen Methanobrevibacter millerae SM9.</title>
        <authorList>
            <person name="Leahy S.C."/>
            <person name="Kelly W.J."/>
            <person name="Pacheco D.M."/>
            <person name="Li D."/>
            <person name="Altermann E."/>
            <person name="Attwood G.T."/>
        </authorList>
    </citation>
    <scope>NUCLEOTIDE SEQUENCE [LARGE SCALE GENOMIC DNA]</scope>
    <source>
        <strain evidence="1 2">SM9</strain>
    </source>
</reference>
<dbReference type="Proteomes" id="UP000067738">
    <property type="component" value="Chromosome"/>
</dbReference>
<dbReference type="OrthoDB" id="76585at2157"/>
<accession>A0A0U3CHR3</accession>
<dbReference type="PANTHER" id="PTHR39162:SF1">
    <property type="entry name" value="SPORULATION PROTEIN YTFJ"/>
    <property type="match status" value="1"/>
</dbReference>
<evidence type="ECO:0008006" key="3">
    <source>
        <dbReference type="Google" id="ProtNLM"/>
    </source>
</evidence>
<dbReference type="EMBL" id="CP011266">
    <property type="protein sequence ID" value="ALT68092.1"/>
    <property type="molecule type" value="Genomic_DNA"/>
</dbReference>
<dbReference type="KEGG" id="mmil:sm9_0290"/>
<protein>
    <recommendedName>
        <fullName evidence="3">Sporulation protein YtfJ</fullName>
    </recommendedName>
</protein>
<evidence type="ECO:0000313" key="1">
    <source>
        <dbReference type="EMBL" id="ALT68092.1"/>
    </source>
</evidence>
<dbReference type="GeneID" id="26735264"/>
<dbReference type="InterPro" id="IPR014229">
    <property type="entry name" value="Spore_YtfJ"/>
</dbReference>
<dbReference type="Pfam" id="PF09579">
    <property type="entry name" value="Spore_YtfJ"/>
    <property type="match status" value="1"/>
</dbReference>
<name>A0A0U3CHR3_9EURY</name>